<dbReference type="SUPFAM" id="SSF57424">
    <property type="entry name" value="LDL receptor-like module"/>
    <property type="match status" value="1"/>
</dbReference>
<name>A0A553NUV0_TIGCA</name>
<proteinExistence type="predicted"/>
<dbReference type="AlphaFoldDB" id="A0A553NUV0"/>
<dbReference type="Gene3D" id="4.10.400.10">
    <property type="entry name" value="Low-density Lipoprotein Receptor"/>
    <property type="match status" value="1"/>
</dbReference>
<evidence type="ECO:0000313" key="3">
    <source>
        <dbReference type="Proteomes" id="UP000318571"/>
    </source>
</evidence>
<gene>
    <name evidence="2" type="ORF">TCAL_14238</name>
</gene>
<dbReference type="EMBL" id="VCGU01000010">
    <property type="protein sequence ID" value="TRY69205.1"/>
    <property type="molecule type" value="Genomic_DNA"/>
</dbReference>
<keyword evidence="3" id="KW-1185">Reference proteome</keyword>
<reference evidence="2 3" key="1">
    <citation type="journal article" date="2018" name="Nat. Ecol. Evol.">
        <title>Genomic signatures of mitonuclear coevolution across populations of Tigriopus californicus.</title>
        <authorList>
            <person name="Barreto F.S."/>
            <person name="Watson E.T."/>
            <person name="Lima T.G."/>
            <person name="Willett C.S."/>
            <person name="Edmands S."/>
            <person name="Li W."/>
            <person name="Burton R.S."/>
        </authorList>
    </citation>
    <scope>NUCLEOTIDE SEQUENCE [LARGE SCALE GENOMIC DNA]</scope>
    <source>
        <strain evidence="2 3">San Diego</strain>
    </source>
</reference>
<dbReference type="CDD" id="cd00112">
    <property type="entry name" value="LDLa"/>
    <property type="match status" value="1"/>
</dbReference>
<comment type="caution">
    <text evidence="2">The sequence shown here is derived from an EMBL/GenBank/DDBJ whole genome shotgun (WGS) entry which is preliminary data.</text>
</comment>
<dbReference type="InterPro" id="IPR036055">
    <property type="entry name" value="LDL_receptor-like_sf"/>
</dbReference>
<evidence type="ECO:0000313" key="2">
    <source>
        <dbReference type="EMBL" id="TRY69205.1"/>
    </source>
</evidence>
<protein>
    <submittedName>
        <fullName evidence="2">Uncharacterized protein</fullName>
    </submittedName>
</protein>
<evidence type="ECO:0000256" key="1">
    <source>
        <dbReference type="ARBA" id="ARBA00023157"/>
    </source>
</evidence>
<keyword evidence="1" id="KW-1015">Disulfide bond</keyword>
<dbReference type="InterPro" id="IPR002172">
    <property type="entry name" value="LDrepeatLR_classA_rpt"/>
</dbReference>
<sequence length="513" mass="57881">MKGFVIQIVQVSVALAMSRSKIACDQSKLILSLDQICDGKIDCQDKTDEAFCQESKGLMAFEVEKSNIKPVNITQCSCFIEGFQASKYCFGIPNCRLCKPSSKTNVLAVVNGSCDSILDWDPFNVIKSQFVVTNDILRSLINNGKWKFECNGDERKTLLGIPKADINPELGKLLPSVGFLERDLSYVRNEIECLDSEERMISWKSRSDHDHQVFTMESEDAEEIHLNVSFDASNSPIFDINSPKASLLDLGRFHFLGDLKKVQLLNGDSNITFSRYENPESFSAHIYKTKSVSPIVQVKFANGITLTRKLFTLSPNFEILSRNVSYEAVHTKSTEASEESKRIDAMVDWSKYSSIANCNGLDDCLYKNVTENEPFKYPLNSSQTLCLDLVPNLSQNGTLRLHFKDPEANPDIVVHLNNYKAFTKSNSFEGLILEVDIPELGANIQHTEALIHFALAVSEGGLMWNLYGNTYFDPMNFDIPFERLNMEAIEFVEIEGVSTVSLMHLQDWRRTIK</sequence>
<organism evidence="2 3">
    <name type="scientific">Tigriopus californicus</name>
    <name type="common">Marine copepod</name>
    <dbReference type="NCBI Taxonomy" id="6832"/>
    <lineage>
        <taxon>Eukaryota</taxon>
        <taxon>Metazoa</taxon>
        <taxon>Ecdysozoa</taxon>
        <taxon>Arthropoda</taxon>
        <taxon>Crustacea</taxon>
        <taxon>Multicrustacea</taxon>
        <taxon>Hexanauplia</taxon>
        <taxon>Copepoda</taxon>
        <taxon>Harpacticoida</taxon>
        <taxon>Harpacticidae</taxon>
        <taxon>Tigriopus</taxon>
    </lineage>
</organism>
<accession>A0A553NUV0</accession>
<dbReference type="Proteomes" id="UP000318571">
    <property type="component" value="Chromosome 1"/>
</dbReference>